<evidence type="ECO:0000256" key="1">
    <source>
        <dbReference type="SAM" id="MobiDB-lite"/>
    </source>
</evidence>
<reference evidence="2 3" key="1">
    <citation type="submission" date="2019-05" db="EMBL/GenBank/DDBJ databases">
        <title>Another draft genome of Portunus trituberculatus and its Hox gene families provides insights of decapod evolution.</title>
        <authorList>
            <person name="Jeong J.-H."/>
            <person name="Song I."/>
            <person name="Kim S."/>
            <person name="Choi T."/>
            <person name="Kim D."/>
            <person name="Ryu S."/>
            <person name="Kim W."/>
        </authorList>
    </citation>
    <scope>NUCLEOTIDE SEQUENCE [LARGE SCALE GENOMIC DNA]</scope>
    <source>
        <tissue evidence="2">Muscle</tissue>
    </source>
</reference>
<proteinExistence type="predicted"/>
<protein>
    <submittedName>
        <fullName evidence="2">Uncharacterized protein</fullName>
    </submittedName>
</protein>
<comment type="caution">
    <text evidence="2">The sequence shown here is derived from an EMBL/GenBank/DDBJ whole genome shotgun (WGS) entry which is preliminary data.</text>
</comment>
<evidence type="ECO:0000313" key="3">
    <source>
        <dbReference type="Proteomes" id="UP000324222"/>
    </source>
</evidence>
<dbReference type="AlphaFoldDB" id="A0A5B7CMZ2"/>
<keyword evidence="3" id="KW-1185">Reference proteome</keyword>
<gene>
    <name evidence="2" type="ORF">E2C01_002832</name>
</gene>
<evidence type="ECO:0000313" key="2">
    <source>
        <dbReference type="EMBL" id="MPC10201.1"/>
    </source>
</evidence>
<name>A0A5B7CMZ2_PORTR</name>
<feature type="compositionally biased region" description="Pro residues" evidence="1">
    <location>
        <begin position="61"/>
        <end position="71"/>
    </location>
</feature>
<feature type="region of interest" description="Disordered" evidence="1">
    <location>
        <begin position="57"/>
        <end position="77"/>
    </location>
</feature>
<sequence>MTIGYSEDLTSGPGSSAPRDLSVHATTQHIPLARPIRRTLNVSPHSQSLLAMLLTPQNIPLAPPPPSPPPSLRHSKQHHNFPVFTKDIFRHNLVCR</sequence>
<organism evidence="2 3">
    <name type="scientific">Portunus trituberculatus</name>
    <name type="common">Swimming crab</name>
    <name type="synonym">Neptunus trituberculatus</name>
    <dbReference type="NCBI Taxonomy" id="210409"/>
    <lineage>
        <taxon>Eukaryota</taxon>
        <taxon>Metazoa</taxon>
        <taxon>Ecdysozoa</taxon>
        <taxon>Arthropoda</taxon>
        <taxon>Crustacea</taxon>
        <taxon>Multicrustacea</taxon>
        <taxon>Malacostraca</taxon>
        <taxon>Eumalacostraca</taxon>
        <taxon>Eucarida</taxon>
        <taxon>Decapoda</taxon>
        <taxon>Pleocyemata</taxon>
        <taxon>Brachyura</taxon>
        <taxon>Eubrachyura</taxon>
        <taxon>Portunoidea</taxon>
        <taxon>Portunidae</taxon>
        <taxon>Portuninae</taxon>
        <taxon>Portunus</taxon>
    </lineage>
</organism>
<dbReference type="Proteomes" id="UP000324222">
    <property type="component" value="Unassembled WGS sequence"/>
</dbReference>
<accession>A0A5B7CMZ2</accession>
<dbReference type="EMBL" id="VSRR010000106">
    <property type="protein sequence ID" value="MPC10201.1"/>
    <property type="molecule type" value="Genomic_DNA"/>
</dbReference>
<feature type="region of interest" description="Disordered" evidence="1">
    <location>
        <begin position="1"/>
        <end position="24"/>
    </location>
</feature>